<dbReference type="Gene3D" id="2.60.40.420">
    <property type="entry name" value="Cupredoxins - blue copper proteins"/>
    <property type="match status" value="1"/>
</dbReference>
<dbReference type="InterPro" id="IPR008972">
    <property type="entry name" value="Cupredoxin"/>
</dbReference>
<organism evidence="1">
    <name type="scientific">marine metagenome</name>
    <dbReference type="NCBI Taxonomy" id="408172"/>
    <lineage>
        <taxon>unclassified sequences</taxon>
        <taxon>metagenomes</taxon>
        <taxon>ecological metagenomes</taxon>
    </lineage>
</organism>
<gene>
    <name evidence="1" type="ORF">METZ01_LOCUS265929</name>
</gene>
<name>A0A382JN10_9ZZZZ</name>
<protein>
    <submittedName>
        <fullName evidence="1">Uncharacterized protein</fullName>
    </submittedName>
</protein>
<accession>A0A382JN10</accession>
<dbReference type="AlphaFoldDB" id="A0A382JN10"/>
<proteinExistence type="predicted"/>
<dbReference type="SUPFAM" id="SSF49503">
    <property type="entry name" value="Cupredoxins"/>
    <property type="match status" value="1"/>
</dbReference>
<evidence type="ECO:0000313" key="1">
    <source>
        <dbReference type="EMBL" id="SVC13075.1"/>
    </source>
</evidence>
<dbReference type="EMBL" id="UINC01075161">
    <property type="protein sequence ID" value="SVC13075.1"/>
    <property type="molecule type" value="Genomic_DNA"/>
</dbReference>
<sequence>VPGTYTLVDHSIFRVAKGAIGQLVAEGTQNPAVFRVGK</sequence>
<reference evidence="1" key="1">
    <citation type="submission" date="2018-05" db="EMBL/GenBank/DDBJ databases">
        <authorList>
            <person name="Lanie J.A."/>
            <person name="Ng W.-L."/>
            <person name="Kazmierczak K.M."/>
            <person name="Andrzejewski T.M."/>
            <person name="Davidsen T.M."/>
            <person name="Wayne K.J."/>
            <person name="Tettelin H."/>
            <person name="Glass J.I."/>
            <person name="Rusch D."/>
            <person name="Podicherti R."/>
            <person name="Tsui H.-C.T."/>
            <person name="Winkler M.E."/>
        </authorList>
    </citation>
    <scope>NUCLEOTIDE SEQUENCE</scope>
</reference>
<feature type="non-terminal residue" evidence="1">
    <location>
        <position position="1"/>
    </location>
</feature>